<evidence type="ECO:0000256" key="13">
    <source>
        <dbReference type="ARBA" id="ARBA00023075"/>
    </source>
</evidence>
<evidence type="ECO:0000256" key="12">
    <source>
        <dbReference type="ARBA" id="ARBA00023027"/>
    </source>
</evidence>
<dbReference type="GO" id="GO:0042773">
    <property type="term" value="P:ATP synthesis coupled electron transport"/>
    <property type="evidence" value="ECO:0007669"/>
    <property type="project" value="InterPro"/>
</dbReference>
<dbReference type="PANTHER" id="PTHR43507">
    <property type="entry name" value="NADH-UBIQUINONE OXIDOREDUCTASE CHAIN 4"/>
    <property type="match status" value="1"/>
</dbReference>
<dbReference type="GO" id="GO:0003954">
    <property type="term" value="F:NADH dehydrogenase activity"/>
    <property type="evidence" value="ECO:0007669"/>
    <property type="project" value="TreeGrafter"/>
</dbReference>
<dbReference type="Pfam" id="PF01059">
    <property type="entry name" value="Oxidored_q5_N"/>
    <property type="match status" value="1"/>
</dbReference>
<dbReference type="GO" id="GO:0015990">
    <property type="term" value="P:electron transport coupled proton transport"/>
    <property type="evidence" value="ECO:0007669"/>
    <property type="project" value="TreeGrafter"/>
</dbReference>
<proteinExistence type="inferred from homology"/>
<feature type="transmembrane region" description="Helical" evidence="17">
    <location>
        <begin position="82"/>
        <end position="101"/>
    </location>
</feature>
<feature type="transmembrane region" description="Helical" evidence="17">
    <location>
        <begin position="381"/>
        <end position="399"/>
    </location>
</feature>
<dbReference type="GeneID" id="32950771"/>
<evidence type="ECO:0000256" key="17">
    <source>
        <dbReference type="RuleBase" id="RU003297"/>
    </source>
</evidence>
<keyword evidence="15 17" id="KW-0472">Membrane</keyword>
<feature type="transmembrane region" description="Helical" evidence="17">
    <location>
        <begin position="107"/>
        <end position="129"/>
    </location>
</feature>
<evidence type="ECO:0000256" key="2">
    <source>
        <dbReference type="ARBA" id="ARBA00004225"/>
    </source>
</evidence>
<feature type="transmembrane region" description="Helical" evidence="17">
    <location>
        <begin position="53"/>
        <end position="70"/>
    </location>
</feature>
<evidence type="ECO:0000256" key="1">
    <source>
        <dbReference type="ARBA" id="ARBA00003257"/>
    </source>
</evidence>
<comment type="subcellular location">
    <subcellularLocation>
        <location evidence="2 17">Mitochondrion membrane</location>
        <topology evidence="2 17">Multi-pass membrane protein</topology>
    </subcellularLocation>
</comment>
<keyword evidence="11 17" id="KW-1133">Transmembrane helix</keyword>
<comment type="catalytic activity">
    <reaction evidence="16 17">
        <text>a ubiquinone + NADH + 5 H(+)(in) = a ubiquinol + NAD(+) + 4 H(+)(out)</text>
        <dbReference type="Rhea" id="RHEA:29091"/>
        <dbReference type="Rhea" id="RHEA-COMP:9565"/>
        <dbReference type="Rhea" id="RHEA-COMP:9566"/>
        <dbReference type="ChEBI" id="CHEBI:15378"/>
        <dbReference type="ChEBI" id="CHEBI:16389"/>
        <dbReference type="ChEBI" id="CHEBI:17976"/>
        <dbReference type="ChEBI" id="CHEBI:57540"/>
        <dbReference type="ChEBI" id="CHEBI:57945"/>
        <dbReference type="EC" id="7.1.1.2"/>
    </reaction>
</comment>
<evidence type="ECO:0000256" key="11">
    <source>
        <dbReference type="ARBA" id="ARBA00022989"/>
    </source>
</evidence>
<evidence type="ECO:0000256" key="9">
    <source>
        <dbReference type="ARBA" id="ARBA00022967"/>
    </source>
</evidence>
<comment type="function">
    <text evidence="17">Core subunit of the mitochondrial membrane respiratory chain NADH dehydrogenase (Complex I) which catalyzes electron transfer from NADH through the respiratory chain, using ubiquinone as an electron acceptor. Essential for the catalytic activity and assembly of complex I.</text>
</comment>
<geneLocation type="mitochondrion" evidence="20"/>
<keyword evidence="7 17" id="KW-0679">Respiratory chain</keyword>
<feature type="transmembrane region" description="Helical" evidence="17">
    <location>
        <begin position="274"/>
        <end position="295"/>
    </location>
</feature>
<dbReference type="RefSeq" id="YP_009379194.1">
    <property type="nucleotide sequence ID" value="NC_034927.1"/>
</dbReference>
<evidence type="ECO:0000256" key="6">
    <source>
        <dbReference type="ARBA" id="ARBA00022448"/>
    </source>
</evidence>
<organism evidence="20">
    <name type="scientific">Kiwa tyleri</name>
    <name type="common">Hoff crab</name>
    <dbReference type="NCBI Taxonomy" id="1676998"/>
    <lineage>
        <taxon>Eukaryota</taxon>
        <taxon>Metazoa</taxon>
        <taxon>Ecdysozoa</taxon>
        <taxon>Arthropoda</taxon>
        <taxon>Crustacea</taxon>
        <taxon>Multicrustacea</taxon>
        <taxon>Malacostraca</taxon>
        <taxon>Eumalacostraca</taxon>
        <taxon>Eucarida</taxon>
        <taxon>Decapoda</taxon>
        <taxon>Pleocyemata</taxon>
        <taxon>Anomura</taxon>
        <taxon>Chirostyloidea</taxon>
        <taxon>Kiwaidae</taxon>
        <taxon>Kiwa</taxon>
    </lineage>
</organism>
<evidence type="ECO:0000259" key="19">
    <source>
        <dbReference type="Pfam" id="PF01059"/>
    </source>
</evidence>
<comment type="similarity">
    <text evidence="3 17">Belongs to the complex I subunit 4 family.</text>
</comment>
<evidence type="ECO:0000256" key="16">
    <source>
        <dbReference type="ARBA" id="ARBA00049551"/>
    </source>
</evidence>
<evidence type="ECO:0000256" key="8">
    <source>
        <dbReference type="ARBA" id="ARBA00022692"/>
    </source>
</evidence>
<dbReference type="InterPro" id="IPR003918">
    <property type="entry name" value="NADH_UbQ_OxRdtase"/>
</dbReference>
<evidence type="ECO:0000256" key="5">
    <source>
        <dbReference type="ARBA" id="ARBA00021006"/>
    </source>
</evidence>
<accession>A0A343CXC2</accession>
<feature type="transmembrane region" description="Helical" evidence="17">
    <location>
        <begin position="179"/>
        <end position="200"/>
    </location>
</feature>
<dbReference type="InterPro" id="IPR000260">
    <property type="entry name" value="NADH4_N"/>
</dbReference>
<keyword evidence="6 17" id="KW-0813">Transport</keyword>
<reference evidence="20" key="1">
    <citation type="journal article" date="2017" name="Mitochondrial DNA Part B Resour">
        <title>The complete mitochondrial genome of a yeti crab Kiwa tyleri Thatje, 2015 (Crustacea: Decapod: Anomura: Kiwaidae) from deep-sea hydrothermal vent.</title>
        <authorList>
            <person name="Zhang D."/>
            <person name="Zhou Y."/>
            <person name="Cheng H."/>
            <person name="Wang C."/>
        </authorList>
    </citation>
    <scope>NUCLEOTIDE SEQUENCE</scope>
</reference>
<evidence type="ECO:0000256" key="7">
    <source>
        <dbReference type="ARBA" id="ARBA00022660"/>
    </source>
</evidence>
<sequence>MLKFIISLMVMMIFMKEWSMIQVGLFFVCFLFSVFCSHDFYIYNLGSFWGMDYFSYMLIFLSLWIMSLIISASVNIKFNNNYIFMFLSVNMVLLMFLLITFSTMDYLLFYISFEATLIPTFILILGWGYQPERIQAGVYMLFYTLFASLPLLISLFSIYKESGSLNMNMIYNFTFNNMMMFIWFFSSIMAFVVKLPMYLFHLWLPKAHVEAPVAGSMILAGILLKLGGYGLIRILPLFSQINKMMSWMWVGVSILGGVMISLSCLRQMDMKSLIAYSSVAHMGLVMSGLIMFGWWGVNGAVVIMIGHGLCSSGMFCLANMVYERMGSRSLLINKGLLGFMPSMAIWWFLLSISNMAAPPTINLLGEINIIMSLISWSKMMMVGVSLLSFFSAAYTLYLYSLSQHGLFYNSLYSCCSGKVREYLILSLHWIPLNLLILKSNLIM</sequence>
<keyword evidence="13 17" id="KW-0830">Ubiquinone</keyword>
<evidence type="ECO:0000256" key="14">
    <source>
        <dbReference type="ARBA" id="ARBA00023128"/>
    </source>
</evidence>
<dbReference type="EC" id="7.1.1.2" evidence="4 17"/>
<dbReference type="AlphaFoldDB" id="A0A343CXC2"/>
<keyword evidence="8 17" id="KW-0812">Transmembrane</keyword>
<feature type="domain" description="NADH:quinone oxidoreductase/Mrp antiporter transmembrane" evidence="18">
    <location>
        <begin position="104"/>
        <end position="390"/>
    </location>
</feature>
<dbReference type="CTD" id="4538"/>
<dbReference type="PRINTS" id="PR01437">
    <property type="entry name" value="NUOXDRDTASE4"/>
</dbReference>
<evidence type="ECO:0000313" key="20">
    <source>
        <dbReference type="EMBL" id="ARQ27017.1"/>
    </source>
</evidence>
<dbReference type="InterPro" id="IPR001750">
    <property type="entry name" value="ND/Mrp_TM"/>
</dbReference>
<dbReference type="PANTHER" id="PTHR43507:SF20">
    <property type="entry name" value="NADH-UBIQUINONE OXIDOREDUCTASE CHAIN 4"/>
    <property type="match status" value="1"/>
</dbReference>
<evidence type="ECO:0000256" key="15">
    <source>
        <dbReference type="ARBA" id="ARBA00023136"/>
    </source>
</evidence>
<feature type="transmembrane region" description="Helical" evidence="17">
    <location>
        <begin position="212"/>
        <end position="232"/>
    </location>
</feature>
<keyword evidence="14 17" id="KW-0496">Mitochondrion</keyword>
<keyword evidence="10 17" id="KW-0249">Electron transport</keyword>
<keyword evidence="9" id="KW-1278">Translocase</keyword>
<evidence type="ECO:0000256" key="4">
    <source>
        <dbReference type="ARBA" id="ARBA00012944"/>
    </source>
</evidence>
<evidence type="ECO:0000256" key="10">
    <source>
        <dbReference type="ARBA" id="ARBA00022982"/>
    </source>
</evidence>
<feature type="domain" description="NADH:ubiquinone oxidoreductase chain 4 N-terminal" evidence="19">
    <location>
        <begin position="1"/>
        <end position="100"/>
    </location>
</feature>
<feature type="transmembrane region" description="Helical" evidence="17">
    <location>
        <begin position="136"/>
        <end position="159"/>
    </location>
</feature>
<keyword evidence="12 17" id="KW-0520">NAD</keyword>
<feature type="transmembrane region" description="Helical" evidence="17">
    <location>
        <begin position="331"/>
        <end position="349"/>
    </location>
</feature>
<dbReference type="Pfam" id="PF00361">
    <property type="entry name" value="Proton_antipo_M"/>
    <property type="match status" value="1"/>
</dbReference>
<dbReference type="GO" id="GO:0008137">
    <property type="term" value="F:NADH dehydrogenase (ubiquinone) activity"/>
    <property type="evidence" value="ECO:0007669"/>
    <property type="project" value="UniProtKB-UniRule"/>
</dbReference>
<evidence type="ECO:0000259" key="18">
    <source>
        <dbReference type="Pfam" id="PF00361"/>
    </source>
</evidence>
<dbReference type="EMBL" id="KY423514">
    <property type="protein sequence ID" value="ARQ27017.1"/>
    <property type="molecule type" value="Genomic_DNA"/>
</dbReference>
<protein>
    <recommendedName>
        <fullName evidence="5 17">NADH-ubiquinone oxidoreductase chain 4</fullName>
        <ecNumber evidence="4 17">7.1.1.2</ecNumber>
    </recommendedName>
</protein>
<dbReference type="GO" id="GO:0031966">
    <property type="term" value="C:mitochondrial membrane"/>
    <property type="evidence" value="ECO:0007669"/>
    <property type="project" value="UniProtKB-SubCell"/>
</dbReference>
<comment type="function">
    <text evidence="1">Core subunit of the mitochondrial membrane respiratory chain NADH dehydrogenase (Complex I) that is believed to belong to the minimal assembly required for catalysis. Complex I functions in the transfer of electrons from NADH to the respiratory chain. The immediate electron acceptor for the enzyme is believed to be ubiquinone.</text>
</comment>
<evidence type="ECO:0000256" key="3">
    <source>
        <dbReference type="ARBA" id="ARBA00009025"/>
    </source>
</evidence>
<feature type="transmembrane region" description="Helical" evidence="17">
    <location>
        <begin position="244"/>
        <end position="262"/>
    </location>
</feature>
<dbReference type="GO" id="GO:0048039">
    <property type="term" value="F:ubiquinone binding"/>
    <property type="evidence" value="ECO:0007669"/>
    <property type="project" value="TreeGrafter"/>
</dbReference>
<gene>
    <name evidence="20" type="primary">ND4</name>
</gene>
<feature type="transmembrane region" description="Helical" evidence="17">
    <location>
        <begin position="301"/>
        <end position="322"/>
    </location>
</feature>
<name>A0A343CXC2_KIWTY</name>